<dbReference type="EMBL" id="CAJHNH020008547">
    <property type="protein sequence ID" value="CAG5136617.1"/>
    <property type="molecule type" value="Genomic_DNA"/>
</dbReference>
<feature type="compositionally biased region" description="Polar residues" evidence="1">
    <location>
        <begin position="80"/>
        <end position="91"/>
    </location>
</feature>
<evidence type="ECO:0000256" key="1">
    <source>
        <dbReference type="SAM" id="MobiDB-lite"/>
    </source>
</evidence>
<feature type="region of interest" description="Disordered" evidence="1">
    <location>
        <begin position="160"/>
        <end position="211"/>
    </location>
</feature>
<feature type="region of interest" description="Disordered" evidence="1">
    <location>
        <begin position="80"/>
        <end position="126"/>
    </location>
</feature>
<evidence type="ECO:0000313" key="3">
    <source>
        <dbReference type="Proteomes" id="UP000678393"/>
    </source>
</evidence>
<evidence type="ECO:0000313" key="2">
    <source>
        <dbReference type="EMBL" id="CAG5136617.1"/>
    </source>
</evidence>
<name>A0A8S4A4C1_9EUPU</name>
<keyword evidence="3" id="KW-1185">Reference proteome</keyword>
<feature type="compositionally biased region" description="Polar residues" evidence="1">
    <location>
        <begin position="27"/>
        <end position="45"/>
    </location>
</feature>
<organism evidence="2 3">
    <name type="scientific">Candidula unifasciata</name>
    <dbReference type="NCBI Taxonomy" id="100452"/>
    <lineage>
        <taxon>Eukaryota</taxon>
        <taxon>Metazoa</taxon>
        <taxon>Spiralia</taxon>
        <taxon>Lophotrochozoa</taxon>
        <taxon>Mollusca</taxon>
        <taxon>Gastropoda</taxon>
        <taxon>Heterobranchia</taxon>
        <taxon>Euthyneura</taxon>
        <taxon>Panpulmonata</taxon>
        <taxon>Eupulmonata</taxon>
        <taxon>Stylommatophora</taxon>
        <taxon>Helicina</taxon>
        <taxon>Helicoidea</taxon>
        <taxon>Geomitridae</taxon>
        <taxon>Candidula</taxon>
    </lineage>
</organism>
<dbReference type="PANTHER" id="PTHR22529">
    <property type="entry name" value="EPITHELIAL-STROMAL INTERACTION PROTEIN 1"/>
    <property type="match status" value="1"/>
</dbReference>
<feature type="compositionally biased region" description="Basic and acidic residues" evidence="1">
    <location>
        <begin position="160"/>
        <end position="195"/>
    </location>
</feature>
<accession>A0A8S4A4C1</accession>
<dbReference type="InterPro" id="IPR026185">
    <property type="entry name" value="EPSTI1"/>
</dbReference>
<dbReference type="PANTHER" id="PTHR22529:SF1">
    <property type="entry name" value="EPITHELIAL-STROMAL INTERACTION PROTEIN 1"/>
    <property type="match status" value="1"/>
</dbReference>
<dbReference type="OrthoDB" id="10053624at2759"/>
<feature type="region of interest" description="Disordered" evidence="1">
    <location>
        <begin position="1"/>
        <end position="45"/>
    </location>
</feature>
<reference evidence="2" key="1">
    <citation type="submission" date="2021-04" db="EMBL/GenBank/DDBJ databases">
        <authorList>
            <consortium name="Molecular Ecology Group"/>
        </authorList>
    </citation>
    <scope>NUCLEOTIDE SEQUENCE</scope>
</reference>
<feature type="compositionally biased region" description="Basic and acidic residues" evidence="1">
    <location>
        <begin position="116"/>
        <end position="125"/>
    </location>
</feature>
<dbReference type="Proteomes" id="UP000678393">
    <property type="component" value="Unassembled WGS sequence"/>
</dbReference>
<sequence length="211" mass="24034">MSKTFTSQPSRQTKTTAERPVNRRAPLNQQADTSSRTVGTTRARSLNMNHQIQTYHGMTGRNSGFNNAPTTGQHNIATDTAGRLQSPQRTPTYAGGYSVIPPNERKRQQISQMAQRETEEYERHRQANAVRHVSHVGTVGGGDITEEQVRKEQERALRRQKLDRLKRQEEQRNARKKAEDAEIEQKRAEARRKAEQNAIKNGKVPSPEEIR</sequence>
<proteinExistence type="predicted"/>
<feature type="non-terminal residue" evidence="2">
    <location>
        <position position="211"/>
    </location>
</feature>
<feature type="compositionally biased region" description="Polar residues" evidence="1">
    <location>
        <begin position="1"/>
        <end position="15"/>
    </location>
</feature>
<dbReference type="AlphaFoldDB" id="A0A8S4A4C1"/>
<comment type="caution">
    <text evidence="2">The sequence shown here is derived from an EMBL/GenBank/DDBJ whole genome shotgun (WGS) entry which is preliminary data.</text>
</comment>
<protein>
    <submittedName>
        <fullName evidence="2">Uncharacterized protein</fullName>
    </submittedName>
</protein>
<gene>
    <name evidence="2" type="ORF">CUNI_LOCUS22175</name>
</gene>